<keyword evidence="4" id="KW-1185">Reference proteome</keyword>
<dbReference type="OrthoDB" id="2682806at2759"/>
<feature type="region of interest" description="Disordered" evidence="1">
    <location>
        <begin position="692"/>
        <end position="735"/>
    </location>
</feature>
<feature type="compositionally biased region" description="Acidic residues" evidence="1">
    <location>
        <begin position="859"/>
        <end position="879"/>
    </location>
</feature>
<dbReference type="InterPro" id="IPR041457">
    <property type="entry name" value="CxC2_KDZ-assoc"/>
</dbReference>
<dbReference type="STRING" id="945553.A0A0D2P547"/>
<accession>A0A0D2P547</accession>
<dbReference type="EMBL" id="KN817529">
    <property type="protein sequence ID" value="KJA26034.1"/>
    <property type="molecule type" value="Genomic_DNA"/>
</dbReference>
<dbReference type="Pfam" id="PF18758">
    <property type="entry name" value="KDZ"/>
    <property type="match status" value="1"/>
</dbReference>
<dbReference type="AlphaFoldDB" id="A0A0D2P547"/>
<organism evidence="3 4">
    <name type="scientific">Hypholoma sublateritium (strain FD-334 SS-4)</name>
    <dbReference type="NCBI Taxonomy" id="945553"/>
    <lineage>
        <taxon>Eukaryota</taxon>
        <taxon>Fungi</taxon>
        <taxon>Dikarya</taxon>
        <taxon>Basidiomycota</taxon>
        <taxon>Agaricomycotina</taxon>
        <taxon>Agaricomycetes</taxon>
        <taxon>Agaricomycetidae</taxon>
        <taxon>Agaricales</taxon>
        <taxon>Agaricineae</taxon>
        <taxon>Strophariaceae</taxon>
        <taxon>Hypholoma</taxon>
    </lineage>
</organism>
<evidence type="ECO:0000259" key="2">
    <source>
        <dbReference type="Pfam" id="PF18803"/>
    </source>
</evidence>
<evidence type="ECO:0000313" key="4">
    <source>
        <dbReference type="Proteomes" id="UP000054270"/>
    </source>
</evidence>
<feature type="compositionally biased region" description="Acidic residues" evidence="1">
    <location>
        <begin position="708"/>
        <end position="720"/>
    </location>
</feature>
<proteinExistence type="predicted"/>
<dbReference type="Pfam" id="PF18803">
    <property type="entry name" value="CxC2"/>
    <property type="match status" value="1"/>
</dbReference>
<gene>
    <name evidence="3" type="ORF">HYPSUDRAFT_133428</name>
</gene>
<sequence>MIRRHRLNPFHNIEVNIYLSTSYLKSYFSFLSQKWHGSFFKRTTLKDIGLVIHLNHASMRCPTPAPCDERLRVIHTTGVHEVALSYCACNREIPRDIQLLRRGLYPAGQQKVRTCITFALLKLFHLFSLIGKVPVYDMYRSIERLTDNTGIQMPRSRYKPTTRCLTQWRHLKALKRGGRGHDTEGAAGTSEGGLAIICPSCPHPGINLPKGWRNEPQVKQFLYAMLICMDANFRLKNNLVSNFSQDPGFSNGSAYMVARPRYEEYVLSQADSKDISTCVGFQALAKATTQSTRGLRYTGIAGAMCGRSEMILPNSIGSLQKGERYANMDYVFASAIKSTELLLVAISYDIACQWFVNIFQRMLTWPKELRPRQGLNLRPLIPKFHEPAHLDKEHEQYSFNLAEGAGLSDGECPERVWGSHNQLAGSTKTSGPGTRNDILDDNFGHWNWLKYSTMAHRGFSSSLPPQLVADWEQLCVDWDADGFPKSTENPFKTVDTSISEDDVEAQLGKEEAAVQKSGRGVALHSISATTFLILKDKIQGWQTVQAVYMPGLLQIQTTLGLNPTALWSSNPNPEDVDLWLPSALPADRRQATCIADLPQMELQLRTAQCSSSLQGLRQTLRVKTRLVYFKNKNVRGQREGTRSRSIIDRVHKRAIRFVQKYRAARRAKYNLEGPGKWEDTYRELHNEDVRGFAASKAKRNPNRRGIWEDGEQESDPDLNDGTEAGPLPKKKRKLGTGETRKLLSWIWRTSPLLIDGEDNDDILRAEWARSRARVRRTIEEVALVQEEMRRVLEYLKWSAAQWDSRGLYRPRGASVELMEGITAYAAEQAALQRSFAASFRVLWKTPLSEVDNLFGQGGDDGDDEHSDSEDDSTEDIVLD</sequence>
<reference evidence="4" key="1">
    <citation type="submission" date="2014-04" db="EMBL/GenBank/DDBJ databases">
        <title>Evolutionary Origins and Diversification of the Mycorrhizal Mutualists.</title>
        <authorList>
            <consortium name="DOE Joint Genome Institute"/>
            <consortium name="Mycorrhizal Genomics Consortium"/>
            <person name="Kohler A."/>
            <person name="Kuo A."/>
            <person name="Nagy L.G."/>
            <person name="Floudas D."/>
            <person name="Copeland A."/>
            <person name="Barry K.W."/>
            <person name="Cichocki N."/>
            <person name="Veneault-Fourrey C."/>
            <person name="LaButti K."/>
            <person name="Lindquist E.A."/>
            <person name="Lipzen A."/>
            <person name="Lundell T."/>
            <person name="Morin E."/>
            <person name="Murat C."/>
            <person name="Riley R."/>
            <person name="Ohm R."/>
            <person name="Sun H."/>
            <person name="Tunlid A."/>
            <person name="Henrissat B."/>
            <person name="Grigoriev I.V."/>
            <person name="Hibbett D.S."/>
            <person name="Martin F."/>
        </authorList>
    </citation>
    <scope>NUCLEOTIDE SEQUENCE [LARGE SCALE GENOMIC DNA]</scope>
    <source>
        <strain evidence="4">FD-334 SS-4</strain>
    </source>
</reference>
<evidence type="ECO:0000256" key="1">
    <source>
        <dbReference type="SAM" id="MobiDB-lite"/>
    </source>
</evidence>
<protein>
    <recommendedName>
        <fullName evidence="2">CxC2-like cysteine cluster KDZ transposase-associated domain-containing protein</fullName>
    </recommendedName>
</protein>
<evidence type="ECO:0000313" key="3">
    <source>
        <dbReference type="EMBL" id="KJA26034.1"/>
    </source>
</evidence>
<name>A0A0D2P547_HYPSF</name>
<feature type="region of interest" description="Disordered" evidence="1">
    <location>
        <begin position="853"/>
        <end position="879"/>
    </location>
</feature>
<feature type="domain" description="CxC2-like cysteine cluster KDZ transposase-associated" evidence="2">
    <location>
        <begin position="45"/>
        <end position="150"/>
    </location>
</feature>
<dbReference type="Proteomes" id="UP000054270">
    <property type="component" value="Unassembled WGS sequence"/>
</dbReference>
<dbReference type="InterPro" id="IPR040521">
    <property type="entry name" value="KDZ"/>
</dbReference>